<name>A0A7W4UHK9_9CELL</name>
<dbReference type="AlphaFoldDB" id="A0A7W4UHK9"/>
<organism evidence="1 2">
    <name type="scientific">Cellulomonas cellasea</name>
    <dbReference type="NCBI Taxonomy" id="43670"/>
    <lineage>
        <taxon>Bacteria</taxon>
        <taxon>Bacillati</taxon>
        <taxon>Actinomycetota</taxon>
        <taxon>Actinomycetes</taxon>
        <taxon>Micrococcales</taxon>
        <taxon>Cellulomonadaceae</taxon>
        <taxon>Cellulomonas</taxon>
    </lineage>
</organism>
<comment type="caution">
    <text evidence="1">The sequence shown here is derived from an EMBL/GenBank/DDBJ whole genome shotgun (WGS) entry which is preliminary data.</text>
</comment>
<gene>
    <name evidence="1" type="ORF">FHR80_003247</name>
</gene>
<evidence type="ECO:0000313" key="2">
    <source>
        <dbReference type="Proteomes" id="UP000518206"/>
    </source>
</evidence>
<evidence type="ECO:0000313" key="1">
    <source>
        <dbReference type="EMBL" id="MBB2924314.1"/>
    </source>
</evidence>
<dbReference type="Proteomes" id="UP000518206">
    <property type="component" value="Unassembled WGS sequence"/>
</dbReference>
<protein>
    <submittedName>
        <fullName evidence="1">Uncharacterized protein</fullName>
    </submittedName>
</protein>
<reference evidence="1 2" key="2">
    <citation type="submission" date="2020-08" db="EMBL/GenBank/DDBJ databases">
        <authorList>
            <person name="Partida-Martinez L."/>
            <person name="Huntemann M."/>
            <person name="Clum A."/>
            <person name="Wang J."/>
            <person name="Palaniappan K."/>
            <person name="Ritter S."/>
            <person name="Chen I.-M."/>
            <person name="Stamatis D."/>
            <person name="Reddy T."/>
            <person name="O'Malley R."/>
            <person name="Daum C."/>
            <person name="Shapiro N."/>
            <person name="Ivanova N."/>
            <person name="Kyrpides N."/>
            <person name="Woyke T."/>
        </authorList>
    </citation>
    <scope>NUCLEOTIDE SEQUENCE [LARGE SCALE GENOMIC DNA]</scope>
    <source>
        <strain evidence="1 2">RAS26</strain>
    </source>
</reference>
<dbReference type="EMBL" id="JACHVX010000005">
    <property type="protein sequence ID" value="MBB2924314.1"/>
    <property type="molecule type" value="Genomic_DNA"/>
</dbReference>
<reference evidence="1 2" key="1">
    <citation type="submission" date="2020-08" db="EMBL/GenBank/DDBJ databases">
        <title>The Agave Microbiome: Exploring the role of microbial communities in plant adaptations to desert environments.</title>
        <authorList>
            <person name="Partida-Martinez L.P."/>
        </authorList>
    </citation>
    <scope>NUCLEOTIDE SEQUENCE [LARGE SCALE GENOMIC DNA]</scope>
    <source>
        <strain evidence="1 2">RAS26</strain>
    </source>
</reference>
<dbReference type="RefSeq" id="WP_183297130.1">
    <property type="nucleotide sequence ID" value="NZ_JACHVX010000005.1"/>
</dbReference>
<proteinExistence type="predicted"/>
<accession>A0A7W4UHK9</accession>
<sequence length="45" mass="4710">MALVACTCIRFVDLRTIALRDPACPADAVHARAVADARAAADTRA</sequence>